<dbReference type="Proteomes" id="UP000646478">
    <property type="component" value="Unassembled WGS sequence"/>
</dbReference>
<evidence type="ECO:0000256" key="1">
    <source>
        <dbReference type="ARBA" id="ARBA00022491"/>
    </source>
</evidence>
<keyword evidence="4" id="KW-0012">Acyltransferase</keyword>
<dbReference type="InterPro" id="IPR000182">
    <property type="entry name" value="GNAT_dom"/>
</dbReference>
<reference evidence="7" key="2">
    <citation type="submission" date="2020-09" db="EMBL/GenBank/DDBJ databases">
        <authorList>
            <person name="Sun Q."/>
            <person name="Zhou Y."/>
        </authorList>
    </citation>
    <scope>NUCLEOTIDE SEQUENCE</scope>
    <source>
        <strain evidence="7">CGMCC 1.15082</strain>
    </source>
</reference>
<keyword evidence="8" id="KW-1185">Reference proteome</keyword>
<dbReference type="GO" id="GO:0016747">
    <property type="term" value="F:acyltransferase activity, transferring groups other than amino-acyl groups"/>
    <property type="evidence" value="ECO:0007669"/>
    <property type="project" value="InterPro"/>
</dbReference>
<evidence type="ECO:0000256" key="2">
    <source>
        <dbReference type="ARBA" id="ARBA00022649"/>
    </source>
</evidence>
<reference evidence="7" key="1">
    <citation type="journal article" date="2014" name="Int. J. Syst. Evol. Microbiol.">
        <title>Complete genome sequence of Corynebacterium casei LMG S-19264T (=DSM 44701T), isolated from a smear-ripened cheese.</title>
        <authorList>
            <consortium name="US DOE Joint Genome Institute (JGI-PGF)"/>
            <person name="Walter F."/>
            <person name="Albersmeier A."/>
            <person name="Kalinowski J."/>
            <person name="Ruckert C."/>
        </authorList>
    </citation>
    <scope>NUCLEOTIDE SEQUENCE</scope>
    <source>
        <strain evidence="7">CGMCC 1.15082</strain>
    </source>
</reference>
<accession>A0A916W8K1</accession>
<protein>
    <submittedName>
        <fullName evidence="7">GCN5 family acetyltransferase</fullName>
    </submittedName>
</protein>
<proteinExistence type="predicted"/>
<dbReference type="InterPro" id="IPR016181">
    <property type="entry name" value="Acyl_CoA_acyltransferase"/>
</dbReference>
<sequence>MARLTLPRQLREDDDRESFDCGRASMNEWFRRHAWRNQQLDISRTTVMCDGEKNAVAGYVTLAGGHIEREYLPKASQRNRPEHIPIFLLGQLAVDRRYQGLGIARSLLYYALTASVHIAKSIGCVGVLTHPLDDEVRSFYRRFGFEDLPYDPRRSMIVRIKDLRQNGFDQE</sequence>
<dbReference type="Pfam" id="PF13508">
    <property type="entry name" value="Acetyltransf_7"/>
    <property type="match status" value="1"/>
</dbReference>
<evidence type="ECO:0000256" key="5">
    <source>
        <dbReference type="ARBA" id="ARBA00049880"/>
    </source>
</evidence>
<evidence type="ECO:0000259" key="6">
    <source>
        <dbReference type="Pfam" id="PF13508"/>
    </source>
</evidence>
<dbReference type="EMBL" id="BMHH01000001">
    <property type="protein sequence ID" value="GGA77104.1"/>
    <property type="molecule type" value="Genomic_DNA"/>
</dbReference>
<dbReference type="PANTHER" id="PTHR36449:SF1">
    <property type="entry name" value="ACETYLTRANSFERASE"/>
    <property type="match status" value="1"/>
</dbReference>
<dbReference type="AlphaFoldDB" id="A0A916W8K1"/>
<dbReference type="PANTHER" id="PTHR36449">
    <property type="entry name" value="ACETYLTRANSFERASE-RELATED"/>
    <property type="match status" value="1"/>
</dbReference>
<comment type="caution">
    <text evidence="7">The sequence shown here is derived from an EMBL/GenBank/DDBJ whole genome shotgun (WGS) entry which is preliminary data.</text>
</comment>
<keyword evidence="2" id="KW-1277">Toxin-antitoxin system</keyword>
<keyword evidence="3" id="KW-0808">Transferase</keyword>
<evidence type="ECO:0000313" key="8">
    <source>
        <dbReference type="Proteomes" id="UP000646478"/>
    </source>
</evidence>
<evidence type="ECO:0000256" key="4">
    <source>
        <dbReference type="ARBA" id="ARBA00023315"/>
    </source>
</evidence>
<gene>
    <name evidence="7" type="ORF">GCM10011491_00340</name>
</gene>
<dbReference type="Gene3D" id="3.40.630.30">
    <property type="match status" value="1"/>
</dbReference>
<dbReference type="RefSeq" id="WP_188820263.1">
    <property type="nucleotide sequence ID" value="NZ_BMHH01000001.1"/>
</dbReference>
<dbReference type="SUPFAM" id="SSF55729">
    <property type="entry name" value="Acyl-CoA N-acyltransferases (Nat)"/>
    <property type="match status" value="1"/>
</dbReference>
<organism evidence="7 8">
    <name type="scientific">Brucella endophytica</name>
    <dbReference type="NCBI Taxonomy" id="1963359"/>
    <lineage>
        <taxon>Bacteria</taxon>
        <taxon>Pseudomonadati</taxon>
        <taxon>Pseudomonadota</taxon>
        <taxon>Alphaproteobacteria</taxon>
        <taxon>Hyphomicrobiales</taxon>
        <taxon>Brucellaceae</taxon>
        <taxon>Brucella/Ochrobactrum group</taxon>
        <taxon>Brucella</taxon>
    </lineage>
</organism>
<keyword evidence="1" id="KW-0678">Repressor</keyword>
<comment type="catalytic activity">
    <reaction evidence="5">
        <text>glycyl-tRNA(Gly) + acetyl-CoA = N-acetylglycyl-tRNA(Gly) + CoA + H(+)</text>
        <dbReference type="Rhea" id="RHEA:81867"/>
        <dbReference type="Rhea" id="RHEA-COMP:9683"/>
        <dbReference type="Rhea" id="RHEA-COMP:19766"/>
        <dbReference type="ChEBI" id="CHEBI:15378"/>
        <dbReference type="ChEBI" id="CHEBI:57287"/>
        <dbReference type="ChEBI" id="CHEBI:57288"/>
        <dbReference type="ChEBI" id="CHEBI:78522"/>
        <dbReference type="ChEBI" id="CHEBI:232036"/>
    </reaction>
</comment>
<evidence type="ECO:0000256" key="3">
    <source>
        <dbReference type="ARBA" id="ARBA00022679"/>
    </source>
</evidence>
<name>A0A916W8K1_9HYPH</name>
<feature type="domain" description="N-acetyltransferase" evidence="6">
    <location>
        <begin position="70"/>
        <end position="146"/>
    </location>
</feature>
<evidence type="ECO:0000313" key="7">
    <source>
        <dbReference type="EMBL" id="GGA77104.1"/>
    </source>
</evidence>